<proteinExistence type="predicted"/>
<sequence length="151" mass="17432">MSRKESYKKKSHFILKILIGVLLLSGAIVGNIGVAFADQDINSLLTNWFNQKGQESISTIEEAIKAEKEQQKIRLKEELQSELSNSVQLLEQYTKEEKQKRSLELRQYADKLIEDMKLENNQAEKQRIAAEMDKEIQKAIKELDKIKPKGK</sequence>
<evidence type="ECO:0000256" key="1">
    <source>
        <dbReference type="SAM" id="Coils"/>
    </source>
</evidence>
<name>A0ABW8REF8_9BACI</name>
<evidence type="ECO:0000313" key="3">
    <source>
        <dbReference type="Proteomes" id="UP001623041"/>
    </source>
</evidence>
<protein>
    <submittedName>
        <fullName evidence="2">Uncharacterized protein</fullName>
    </submittedName>
</protein>
<keyword evidence="3" id="KW-1185">Reference proteome</keyword>
<dbReference type="RefSeq" id="WP_406580476.1">
    <property type="nucleotide sequence ID" value="NZ_JBJHQH010000006.1"/>
</dbReference>
<gene>
    <name evidence="2" type="ORF">ACJEBI_10245</name>
</gene>
<reference evidence="2 3" key="1">
    <citation type="submission" date="2024-11" db="EMBL/GenBank/DDBJ databases">
        <authorList>
            <person name="Lucas J.A."/>
        </authorList>
    </citation>
    <scope>NUCLEOTIDE SEQUENCE [LARGE SCALE GENOMIC DNA]</scope>
    <source>
        <strain evidence="2 3">Z 5.4</strain>
    </source>
</reference>
<evidence type="ECO:0000313" key="2">
    <source>
        <dbReference type="EMBL" id="MFK9091861.1"/>
    </source>
</evidence>
<accession>A0ABW8REF8</accession>
<feature type="coiled-coil region" evidence="1">
    <location>
        <begin position="65"/>
        <end position="138"/>
    </location>
</feature>
<dbReference type="Proteomes" id="UP001623041">
    <property type="component" value="Unassembled WGS sequence"/>
</dbReference>
<organism evidence="2 3">
    <name type="scientific">Bacillus salipaludis</name>
    <dbReference type="NCBI Taxonomy" id="2547811"/>
    <lineage>
        <taxon>Bacteria</taxon>
        <taxon>Bacillati</taxon>
        <taxon>Bacillota</taxon>
        <taxon>Bacilli</taxon>
        <taxon>Bacillales</taxon>
        <taxon>Bacillaceae</taxon>
        <taxon>Bacillus</taxon>
    </lineage>
</organism>
<comment type="caution">
    <text evidence="2">The sequence shown here is derived from an EMBL/GenBank/DDBJ whole genome shotgun (WGS) entry which is preliminary data.</text>
</comment>
<keyword evidence="1" id="KW-0175">Coiled coil</keyword>
<dbReference type="EMBL" id="JBJHQH010000006">
    <property type="protein sequence ID" value="MFK9091861.1"/>
    <property type="molecule type" value="Genomic_DNA"/>
</dbReference>